<accession>A0A9D9IAW9</accession>
<evidence type="ECO:0000313" key="2">
    <source>
        <dbReference type="EMBL" id="MBO8468876.1"/>
    </source>
</evidence>
<evidence type="ECO:0000313" key="3">
    <source>
        <dbReference type="Proteomes" id="UP000810292"/>
    </source>
</evidence>
<reference evidence="2" key="2">
    <citation type="journal article" date="2021" name="PeerJ">
        <title>Extensive microbial diversity within the chicken gut microbiome revealed by metagenomics and culture.</title>
        <authorList>
            <person name="Gilroy R."/>
            <person name="Ravi A."/>
            <person name="Getino M."/>
            <person name="Pursley I."/>
            <person name="Horton D.L."/>
            <person name="Alikhan N.F."/>
            <person name="Baker D."/>
            <person name="Gharbi K."/>
            <person name="Hall N."/>
            <person name="Watson M."/>
            <person name="Adriaenssens E.M."/>
            <person name="Foster-Nyarko E."/>
            <person name="Jarju S."/>
            <person name="Secka A."/>
            <person name="Antonio M."/>
            <person name="Oren A."/>
            <person name="Chaudhuri R.R."/>
            <person name="La Ragione R."/>
            <person name="Hildebrand F."/>
            <person name="Pallen M.J."/>
        </authorList>
    </citation>
    <scope>NUCLEOTIDE SEQUENCE</scope>
    <source>
        <strain evidence="2">14700</strain>
    </source>
</reference>
<proteinExistence type="predicted"/>
<sequence>AHGSENLSSYTSSSSEIIAAASRLFDRIINPALLIRRAYLTACSVLPEDTIPDRIIQRDLFDNPEETEIMEKENEEAEKRERRFQETALSIKRKFGKNSILRGLDYEEGATARERNNQIGGHKA</sequence>
<dbReference type="GO" id="GO:0032259">
    <property type="term" value="P:methylation"/>
    <property type="evidence" value="ECO:0007669"/>
    <property type="project" value="UniProtKB-KW"/>
</dbReference>
<reference evidence="2" key="1">
    <citation type="submission" date="2020-10" db="EMBL/GenBank/DDBJ databases">
        <authorList>
            <person name="Gilroy R."/>
        </authorList>
    </citation>
    <scope>NUCLEOTIDE SEQUENCE</scope>
    <source>
        <strain evidence="2">14700</strain>
    </source>
</reference>
<feature type="coiled-coil region" evidence="1">
    <location>
        <begin position="67"/>
        <end position="94"/>
    </location>
</feature>
<protein>
    <submittedName>
        <fullName evidence="2">DNA methylase</fullName>
    </submittedName>
</protein>
<dbReference type="Proteomes" id="UP000810292">
    <property type="component" value="Unassembled WGS sequence"/>
</dbReference>
<dbReference type="EMBL" id="JADIMF010000059">
    <property type="protein sequence ID" value="MBO8468876.1"/>
    <property type="molecule type" value="Genomic_DNA"/>
</dbReference>
<keyword evidence="1" id="KW-0175">Coiled coil</keyword>
<comment type="caution">
    <text evidence="2">The sequence shown here is derived from an EMBL/GenBank/DDBJ whole genome shotgun (WGS) entry which is preliminary data.</text>
</comment>
<organism evidence="2 3">
    <name type="scientific">Candidatus Ornithospirochaeta stercoravium</name>
    <dbReference type="NCBI Taxonomy" id="2840897"/>
    <lineage>
        <taxon>Bacteria</taxon>
        <taxon>Pseudomonadati</taxon>
        <taxon>Spirochaetota</taxon>
        <taxon>Spirochaetia</taxon>
        <taxon>Spirochaetales</taxon>
        <taxon>Spirochaetaceae</taxon>
        <taxon>Spirochaetaceae incertae sedis</taxon>
        <taxon>Candidatus Ornithospirochaeta</taxon>
    </lineage>
</organism>
<dbReference type="GO" id="GO:0008168">
    <property type="term" value="F:methyltransferase activity"/>
    <property type="evidence" value="ECO:0007669"/>
    <property type="project" value="UniProtKB-KW"/>
</dbReference>
<gene>
    <name evidence="2" type="ORF">IAA72_03725</name>
</gene>
<dbReference type="AlphaFoldDB" id="A0A9D9IAW9"/>
<evidence type="ECO:0000256" key="1">
    <source>
        <dbReference type="SAM" id="Coils"/>
    </source>
</evidence>
<keyword evidence="2" id="KW-0489">Methyltransferase</keyword>
<name>A0A9D9IAW9_9SPIO</name>
<feature type="non-terminal residue" evidence="2">
    <location>
        <position position="1"/>
    </location>
</feature>
<keyword evidence="2" id="KW-0808">Transferase</keyword>